<dbReference type="EMBL" id="JAGINW010000001">
    <property type="protein sequence ID" value="MBP2323048.1"/>
    <property type="molecule type" value="Genomic_DNA"/>
</dbReference>
<dbReference type="Gene3D" id="3.40.50.10010">
    <property type="entry name" value="Type-2 restriction enzyme NgoMIV"/>
    <property type="match status" value="2"/>
</dbReference>
<dbReference type="Proteomes" id="UP001519332">
    <property type="component" value="Unassembled WGS sequence"/>
</dbReference>
<keyword evidence="2" id="KW-1185">Reference proteome</keyword>
<accession>A0ABS4TGQ7</accession>
<sequence>MAAPLWLHALLGWRPATKKGMPRCQRVLNEAIAPNIADIGSDESLRIAGDIYQQLGIPRGRKGADIGDASQDNRNHGTPFEIGVETDIRRSLSEQAPSRGWTVARKGDASDYAQFHHLGELQSLLEDHPTLRTTLGRDYHIKTDVLVGVDPPQAGRLPFLHAAISCKWSIRSDRVQNVRHEFATLVRHRRGRLPHLVLVTIEPSPSRLVSIGRGTGEVDAVYHLLYEELDRAVKTCGTTARQQSEWAELVQQRRVKPFHELVTDLILS</sequence>
<reference evidence="1 2" key="1">
    <citation type="submission" date="2021-03" db="EMBL/GenBank/DDBJ databases">
        <title>Sequencing the genomes of 1000 actinobacteria strains.</title>
        <authorList>
            <person name="Klenk H.-P."/>
        </authorList>
    </citation>
    <scope>NUCLEOTIDE SEQUENCE [LARGE SCALE GENOMIC DNA]</scope>
    <source>
        <strain evidence="1 2">DSM 46670</strain>
    </source>
</reference>
<dbReference type="InterPro" id="IPR037083">
    <property type="entry name" value="NgoMIV_sf"/>
</dbReference>
<comment type="caution">
    <text evidence="1">The sequence shown here is derived from an EMBL/GenBank/DDBJ whole genome shotgun (WGS) entry which is preliminary data.</text>
</comment>
<dbReference type="Pfam" id="PF09015">
    <property type="entry name" value="NgoMIV_restric"/>
    <property type="match status" value="2"/>
</dbReference>
<organism evidence="1 2">
    <name type="scientific">Kibdelosporangium banguiense</name>
    <dbReference type="NCBI Taxonomy" id="1365924"/>
    <lineage>
        <taxon>Bacteria</taxon>
        <taxon>Bacillati</taxon>
        <taxon>Actinomycetota</taxon>
        <taxon>Actinomycetes</taxon>
        <taxon>Pseudonocardiales</taxon>
        <taxon>Pseudonocardiaceae</taxon>
        <taxon>Kibdelosporangium</taxon>
    </lineage>
</organism>
<dbReference type="InterPro" id="IPR011335">
    <property type="entry name" value="Restrct_endonuc-II-like"/>
</dbReference>
<evidence type="ECO:0000313" key="1">
    <source>
        <dbReference type="EMBL" id="MBP2323048.1"/>
    </source>
</evidence>
<name>A0ABS4TGQ7_9PSEU</name>
<protein>
    <recommendedName>
        <fullName evidence="3">Restriction endonuclease</fullName>
    </recommendedName>
</protein>
<dbReference type="RefSeq" id="WP_209638936.1">
    <property type="nucleotide sequence ID" value="NZ_JAGINW010000001.1"/>
</dbReference>
<evidence type="ECO:0008006" key="3">
    <source>
        <dbReference type="Google" id="ProtNLM"/>
    </source>
</evidence>
<evidence type="ECO:0000313" key="2">
    <source>
        <dbReference type="Proteomes" id="UP001519332"/>
    </source>
</evidence>
<dbReference type="InterPro" id="IPR015105">
    <property type="entry name" value="NgoMIV"/>
</dbReference>
<dbReference type="SUPFAM" id="SSF52980">
    <property type="entry name" value="Restriction endonuclease-like"/>
    <property type="match status" value="1"/>
</dbReference>
<gene>
    <name evidence="1" type="ORF">JOF56_003433</name>
</gene>
<proteinExistence type="predicted"/>
<dbReference type="CDD" id="cd22340">
    <property type="entry name" value="NgoMIV-like"/>
    <property type="match status" value="1"/>
</dbReference>